<evidence type="ECO:0000313" key="2">
    <source>
        <dbReference type="EMBL" id="MDI1489250.1"/>
    </source>
</evidence>
<feature type="compositionally biased region" description="Polar residues" evidence="1">
    <location>
        <begin position="451"/>
        <end position="474"/>
    </location>
</feature>
<keyword evidence="3" id="KW-1185">Reference proteome</keyword>
<feature type="compositionally biased region" description="Basic and acidic residues" evidence="1">
    <location>
        <begin position="379"/>
        <end position="398"/>
    </location>
</feature>
<reference evidence="2" key="1">
    <citation type="journal article" date="2023" name="Genome Biol. Evol.">
        <title>First Whole Genome Sequence and Flow Cytometry Genome Size Data for the Lichen-Forming Fungus Ramalina farinacea (Ascomycota).</title>
        <authorList>
            <person name="Llewellyn T."/>
            <person name="Mian S."/>
            <person name="Hill R."/>
            <person name="Leitch I.J."/>
            <person name="Gaya E."/>
        </authorList>
    </citation>
    <scope>NUCLEOTIDE SEQUENCE</scope>
    <source>
        <strain evidence="2">LIQ254RAFAR</strain>
    </source>
</reference>
<accession>A0AA43QML3</accession>
<comment type="caution">
    <text evidence="2">The sequence shown here is derived from an EMBL/GenBank/DDBJ whole genome shotgun (WGS) entry which is preliminary data.</text>
</comment>
<feature type="region of interest" description="Disordered" evidence="1">
    <location>
        <begin position="78"/>
        <end position="343"/>
    </location>
</feature>
<organism evidence="2 3">
    <name type="scientific">Ramalina farinacea</name>
    <dbReference type="NCBI Taxonomy" id="258253"/>
    <lineage>
        <taxon>Eukaryota</taxon>
        <taxon>Fungi</taxon>
        <taxon>Dikarya</taxon>
        <taxon>Ascomycota</taxon>
        <taxon>Pezizomycotina</taxon>
        <taxon>Lecanoromycetes</taxon>
        <taxon>OSLEUM clade</taxon>
        <taxon>Lecanoromycetidae</taxon>
        <taxon>Lecanorales</taxon>
        <taxon>Lecanorineae</taxon>
        <taxon>Ramalinaceae</taxon>
        <taxon>Ramalina</taxon>
    </lineage>
</organism>
<evidence type="ECO:0000313" key="3">
    <source>
        <dbReference type="Proteomes" id="UP001161017"/>
    </source>
</evidence>
<feature type="compositionally biased region" description="Polar residues" evidence="1">
    <location>
        <begin position="283"/>
        <end position="296"/>
    </location>
</feature>
<feature type="compositionally biased region" description="Polar residues" evidence="1">
    <location>
        <begin position="309"/>
        <end position="330"/>
    </location>
</feature>
<feature type="compositionally biased region" description="Polar residues" evidence="1">
    <location>
        <begin position="161"/>
        <end position="170"/>
    </location>
</feature>
<evidence type="ECO:0000256" key="1">
    <source>
        <dbReference type="SAM" id="MobiDB-lite"/>
    </source>
</evidence>
<dbReference type="EMBL" id="JAPUFD010000009">
    <property type="protein sequence ID" value="MDI1489250.1"/>
    <property type="molecule type" value="Genomic_DNA"/>
</dbReference>
<feature type="compositionally biased region" description="Basic and acidic residues" evidence="1">
    <location>
        <begin position="475"/>
        <end position="486"/>
    </location>
</feature>
<sequence length="722" mass="79429">MAGSHSMIDHVNAHLDTLFKTTLSSTPYIQRIRQSADRPVQTPKQTDYWKKGTLFSESEHDLQYLTFRRDMDGIVESLGSWDDGNGSIPQETKPAAPSSTTGTPHLGPTKTISLAQYSARKANKGAEKNTTPKASDTAKSGTDSVNAQTTNDHQANPPRPQSSESATASSMKEKPSAASQTSEKQPSRTHDGGQAKPQNRPDAPSISERASKASIQASAAATKDEPEVAPASTIKEAKKNSPLPPMLSPTLPSITTPQLPPLLSNTFAPEIEAAIQRARSHRPSSVNGQVQANGASVQIVPSKRPYSGTAVTSKKSTSGSANPQSNSTASLRVVNDRLHKEPRRDTLIVKLKIRKKDRSNLSQYLRLKPSPNRGVYGDWDSRKRSSEQQKDPDDSDGPRKRRRSSPPSAQANPAPKIESIKPPTSHPTPTPRINSGPAPDRTPNHSMKRVGSNQGSITTPQAPTRHPTPSSNSKESPEKQHLREDWRAESNRIISLARELKHDRDRFVKQPNCSEEDLRRSLVVGTESVIAFLLGFAVVDESNRQRGLPGQVTQWKSILPFLANLLQSARPCTLLCGLLHQLEGVIRDTMHEMESGGLRNLLRDYERSDAQDHKAILHKQQTYCKELYDNQNMALEAWRKGQASLWIGDIQQHFPKTWKAARGTPSAGKGKEPVILRDYARNGFALPMGNLTTSLEAVNATMSFLSEFCLKEKVPWEPKLIF</sequence>
<feature type="compositionally biased region" description="Polar residues" evidence="1">
    <location>
        <begin position="128"/>
        <end position="154"/>
    </location>
</feature>
<feature type="region of interest" description="Disordered" evidence="1">
    <location>
        <begin position="362"/>
        <end position="486"/>
    </location>
</feature>
<proteinExistence type="predicted"/>
<protein>
    <submittedName>
        <fullName evidence="2">Uncharacterized protein</fullName>
    </submittedName>
</protein>
<feature type="compositionally biased region" description="Basic and acidic residues" evidence="1">
    <location>
        <begin position="334"/>
        <end position="343"/>
    </location>
</feature>
<gene>
    <name evidence="2" type="ORF">OHK93_008528</name>
</gene>
<dbReference type="Proteomes" id="UP001161017">
    <property type="component" value="Unassembled WGS sequence"/>
</dbReference>
<dbReference type="AlphaFoldDB" id="A0AA43QML3"/>
<feature type="compositionally biased region" description="Low complexity" evidence="1">
    <location>
        <begin position="248"/>
        <end position="264"/>
    </location>
</feature>
<name>A0AA43QML3_9LECA</name>
<feature type="compositionally biased region" description="Low complexity" evidence="1">
    <location>
        <begin position="212"/>
        <end position="221"/>
    </location>
</feature>